<dbReference type="RefSeq" id="WP_165960354.1">
    <property type="nucleotide sequence ID" value="NZ_SLWS01000002.1"/>
</dbReference>
<evidence type="ECO:0000256" key="2">
    <source>
        <dbReference type="SAM" id="Phobius"/>
    </source>
</evidence>
<dbReference type="GO" id="GO:0016491">
    <property type="term" value="F:oxidoreductase activity"/>
    <property type="evidence" value="ECO:0007669"/>
    <property type="project" value="UniProtKB-KW"/>
</dbReference>
<sequence>MKDGAAVTGTVQVTVDGRAVHARPGQTIGAVLPGVLFCGIGVCFACVVVVNGIQDVRACQRVLAEGDEIRTRP</sequence>
<proteinExistence type="predicted"/>
<keyword evidence="2" id="KW-1133">Transmembrane helix</keyword>
<evidence type="ECO:0000256" key="1">
    <source>
        <dbReference type="ARBA" id="ARBA00023002"/>
    </source>
</evidence>
<evidence type="ECO:0000313" key="4">
    <source>
        <dbReference type="Proteomes" id="UP000295680"/>
    </source>
</evidence>
<keyword evidence="2" id="KW-0472">Membrane</keyword>
<dbReference type="InterPro" id="IPR036010">
    <property type="entry name" value="2Fe-2S_ferredoxin-like_sf"/>
</dbReference>
<reference evidence="3 4" key="1">
    <citation type="submission" date="2019-03" db="EMBL/GenBank/DDBJ databases">
        <title>Genomic Encyclopedia of Type Strains, Phase IV (KMG-IV): sequencing the most valuable type-strain genomes for metagenomic binning, comparative biology and taxonomic classification.</title>
        <authorList>
            <person name="Goeker M."/>
        </authorList>
    </citation>
    <scope>NUCLEOTIDE SEQUENCE [LARGE SCALE GENOMIC DNA]</scope>
    <source>
        <strain evidence="3 4">DSM 45934</strain>
    </source>
</reference>
<dbReference type="InterPro" id="IPR042204">
    <property type="entry name" value="2Fe-2S-bd_N"/>
</dbReference>
<name>A0A4V6NP11_9PSEU</name>
<dbReference type="AlphaFoldDB" id="A0A4V6NP11"/>
<protein>
    <submittedName>
        <fullName evidence="3">2Fe-2S iron-sulfur cluster protein</fullName>
    </submittedName>
</protein>
<organism evidence="3 4">
    <name type="scientific">Actinocrispum wychmicini</name>
    <dbReference type="NCBI Taxonomy" id="1213861"/>
    <lineage>
        <taxon>Bacteria</taxon>
        <taxon>Bacillati</taxon>
        <taxon>Actinomycetota</taxon>
        <taxon>Actinomycetes</taxon>
        <taxon>Pseudonocardiales</taxon>
        <taxon>Pseudonocardiaceae</taxon>
        <taxon>Actinocrispum</taxon>
    </lineage>
</organism>
<comment type="caution">
    <text evidence="3">The sequence shown here is derived from an EMBL/GenBank/DDBJ whole genome shotgun (WGS) entry which is preliminary data.</text>
</comment>
<keyword evidence="1" id="KW-0560">Oxidoreductase</keyword>
<keyword evidence="4" id="KW-1185">Reference proteome</keyword>
<feature type="transmembrane region" description="Helical" evidence="2">
    <location>
        <begin position="30"/>
        <end position="53"/>
    </location>
</feature>
<evidence type="ECO:0000313" key="3">
    <source>
        <dbReference type="EMBL" id="TCO62620.1"/>
    </source>
</evidence>
<accession>A0A4V6NP11</accession>
<dbReference type="GO" id="GO:0051536">
    <property type="term" value="F:iron-sulfur cluster binding"/>
    <property type="evidence" value="ECO:0007669"/>
    <property type="project" value="InterPro"/>
</dbReference>
<keyword evidence="2" id="KW-0812">Transmembrane</keyword>
<dbReference type="EMBL" id="SLWS01000002">
    <property type="protein sequence ID" value="TCO62620.1"/>
    <property type="molecule type" value="Genomic_DNA"/>
</dbReference>
<gene>
    <name evidence="3" type="ORF">EV192_102759</name>
</gene>
<dbReference type="Gene3D" id="3.10.20.440">
    <property type="entry name" value="2Fe-2S iron-sulphur cluster binding domain, sarcosine oxidase, alpha subunit, N-terminal domain"/>
    <property type="match status" value="1"/>
</dbReference>
<dbReference type="SUPFAM" id="SSF54292">
    <property type="entry name" value="2Fe-2S ferredoxin-like"/>
    <property type="match status" value="1"/>
</dbReference>
<dbReference type="Proteomes" id="UP000295680">
    <property type="component" value="Unassembled WGS sequence"/>
</dbReference>
<dbReference type="Pfam" id="PF13510">
    <property type="entry name" value="Fer2_4"/>
    <property type="match status" value="1"/>
</dbReference>